<sequence>MKPHELWHPNPRPDDGNVLQARPPEAWGRPARPKPENPTTTDTFLERFKAALQIKTDYRLAKVLGISHTSVMHWRNGRTRPDDLVVIRMARLMHSDPAPIVAELHAERAKDPESRALWLRIAGHLQATAACDCSDCRGNPVSPSTPPGRPSMPGPIASTPGTTAAGPLGQQADLTPELVRDMFRELREKGALPKRRITDVAQMDYHDQYLKSAKWKRIKKRVMERDGGLCQSCGGRGSTVHHRSYERDVLEGRNDAMLATVCNGCHNIIHFLDDGQRRPEAEWDAVFLLGQHQTDIPAIGKVDLRNLKIVDRPDLTRMTAVQIELYRKAHLRAIADKREAGRLAAERKTTRKESASDP</sequence>
<dbReference type="InterPro" id="IPR010982">
    <property type="entry name" value="Lambda_DNA-bd_dom_sf"/>
</dbReference>
<feature type="region of interest" description="Disordered" evidence="1">
    <location>
        <begin position="1"/>
        <end position="41"/>
    </location>
</feature>
<keyword evidence="4" id="KW-1185">Reference proteome</keyword>
<name>A0ABT8SBP7_9BURK</name>
<evidence type="ECO:0000313" key="4">
    <source>
        <dbReference type="Proteomes" id="UP001169027"/>
    </source>
</evidence>
<gene>
    <name evidence="3" type="ORF">Q2T77_29045</name>
</gene>
<feature type="domain" description="HTH cro/C1-type" evidence="2">
    <location>
        <begin position="60"/>
        <end position="100"/>
    </location>
</feature>
<accession>A0ABT8SBP7</accession>
<feature type="compositionally biased region" description="Pro residues" evidence="1">
    <location>
        <begin position="143"/>
        <end position="153"/>
    </location>
</feature>
<proteinExistence type="predicted"/>
<reference evidence="3" key="1">
    <citation type="submission" date="2023-06" db="EMBL/GenBank/DDBJ databases">
        <authorList>
            <person name="Jiang Y."/>
            <person name="Liu Q."/>
        </authorList>
    </citation>
    <scope>NUCLEOTIDE SEQUENCE</scope>
    <source>
        <strain evidence="3">CGMCC 1.12090</strain>
    </source>
</reference>
<evidence type="ECO:0000259" key="2">
    <source>
        <dbReference type="PROSITE" id="PS50943"/>
    </source>
</evidence>
<organism evidence="3 4">
    <name type="scientific">Variovorax ginsengisoli</name>
    <dbReference type="NCBI Taxonomy" id="363844"/>
    <lineage>
        <taxon>Bacteria</taxon>
        <taxon>Pseudomonadati</taxon>
        <taxon>Pseudomonadota</taxon>
        <taxon>Betaproteobacteria</taxon>
        <taxon>Burkholderiales</taxon>
        <taxon>Comamonadaceae</taxon>
        <taxon>Variovorax</taxon>
    </lineage>
</organism>
<dbReference type="InterPro" id="IPR001387">
    <property type="entry name" value="Cro/C1-type_HTH"/>
</dbReference>
<protein>
    <recommendedName>
        <fullName evidence="2">HTH cro/C1-type domain-containing protein</fullName>
    </recommendedName>
</protein>
<dbReference type="PROSITE" id="PS50943">
    <property type="entry name" value="HTH_CROC1"/>
    <property type="match status" value="1"/>
</dbReference>
<evidence type="ECO:0000313" key="3">
    <source>
        <dbReference type="EMBL" id="MDO1536341.1"/>
    </source>
</evidence>
<dbReference type="InterPro" id="IPR003615">
    <property type="entry name" value="HNH_nuc"/>
</dbReference>
<evidence type="ECO:0000256" key="1">
    <source>
        <dbReference type="SAM" id="MobiDB-lite"/>
    </source>
</evidence>
<dbReference type="RefSeq" id="WP_301814356.1">
    <property type="nucleotide sequence ID" value="NZ_JAUJZH010000027.1"/>
</dbReference>
<dbReference type="Proteomes" id="UP001169027">
    <property type="component" value="Unassembled WGS sequence"/>
</dbReference>
<dbReference type="Gene3D" id="1.10.260.40">
    <property type="entry name" value="lambda repressor-like DNA-binding domains"/>
    <property type="match status" value="1"/>
</dbReference>
<dbReference type="SUPFAM" id="SSF47413">
    <property type="entry name" value="lambda repressor-like DNA-binding domains"/>
    <property type="match status" value="1"/>
</dbReference>
<dbReference type="EMBL" id="JAUKVY010000027">
    <property type="protein sequence ID" value="MDO1536341.1"/>
    <property type="molecule type" value="Genomic_DNA"/>
</dbReference>
<comment type="caution">
    <text evidence="3">The sequence shown here is derived from an EMBL/GenBank/DDBJ whole genome shotgun (WGS) entry which is preliminary data.</text>
</comment>
<feature type="compositionally biased region" description="Basic and acidic residues" evidence="1">
    <location>
        <begin position="1"/>
        <end position="15"/>
    </location>
</feature>
<dbReference type="CDD" id="cd00085">
    <property type="entry name" value="HNHc"/>
    <property type="match status" value="1"/>
</dbReference>
<feature type="region of interest" description="Disordered" evidence="1">
    <location>
        <begin position="138"/>
        <end position="171"/>
    </location>
</feature>